<evidence type="ECO:0000256" key="4">
    <source>
        <dbReference type="ARBA" id="ARBA00022982"/>
    </source>
</evidence>
<dbReference type="InterPro" id="IPR036909">
    <property type="entry name" value="Cyt_c-like_dom_sf"/>
</dbReference>
<keyword evidence="5 6" id="KW-0408">Iron</keyword>
<evidence type="ECO:0000256" key="5">
    <source>
        <dbReference type="ARBA" id="ARBA00023004"/>
    </source>
</evidence>
<sequence>MSLEFNKAFAAVLTAGIAFMGAGVIGSQLVKPHRLHDPAISLGAVAPTAAPAAAPAALEPIGPLLAAANAENGRVIAGRVCGSCHTFTDGGRAGVGPNLYGIVGNHHAHMAGFNYSAGMKSKEGQPWDYEALNAFIAGPARAIPGTRMAYGGLNNVSQRADLIAFLRTLAATPAPLP</sequence>
<name>A0ABS5QBT9_9PROT</name>
<evidence type="ECO:0000256" key="3">
    <source>
        <dbReference type="ARBA" id="ARBA00022723"/>
    </source>
</evidence>
<accession>A0ABS5QBT9</accession>
<protein>
    <submittedName>
        <fullName evidence="8">C-type cytochrome</fullName>
    </submittedName>
</protein>
<reference evidence="8 9" key="1">
    <citation type="submission" date="2021-05" db="EMBL/GenBank/DDBJ databases">
        <title>Roseococcus sp. XZZS9, whole genome shotgun sequencing project.</title>
        <authorList>
            <person name="Zhao G."/>
            <person name="Shen L."/>
        </authorList>
    </citation>
    <scope>NUCLEOTIDE SEQUENCE [LARGE SCALE GENOMIC DNA]</scope>
    <source>
        <strain evidence="8 9">XZZS9</strain>
    </source>
</reference>
<dbReference type="RefSeq" id="WP_213668692.1">
    <property type="nucleotide sequence ID" value="NZ_JAHCDA010000001.1"/>
</dbReference>
<evidence type="ECO:0000256" key="1">
    <source>
        <dbReference type="ARBA" id="ARBA00022448"/>
    </source>
</evidence>
<comment type="caution">
    <text evidence="8">The sequence shown here is derived from an EMBL/GenBank/DDBJ whole genome shotgun (WGS) entry which is preliminary data.</text>
</comment>
<dbReference type="Pfam" id="PF00034">
    <property type="entry name" value="Cytochrom_C"/>
    <property type="match status" value="1"/>
</dbReference>
<evidence type="ECO:0000313" key="9">
    <source>
        <dbReference type="Proteomes" id="UP000766336"/>
    </source>
</evidence>
<dbReference type="EMBL" id="JAHCDA010000001">
    <property type="protein sequence ID" value="MBS7810048.1"/>
    <property type="molecule type" value="Genomic_DNA"/>
</dbReference>
<dbReference type="InterPro" id="IPR009056">
    <property type="entry name" value="Cyt_c-like_dom"/>
</dbReference>
<dbReference type="InterPro" id="IPR002327">
    <property type="entry name" value="Cyt_c_1A/1B"/>
</dbReference>
<organism evidence="8 9">
    <name type="scientific">Roseococcus pinisoli</name>
    <dbReference type="NCBI Taxonomy" id="2835040"/>
    <lineage>
        <taxon>Bacteria</taxon>
        <taxon>Pseudomonadati</taxon>
        <taxon>Pseudomonadota</taxon>
        <taxon>Alphaproteobacteria</taxon>
        <taxon>Acetobacterales</taxon>
        <taxon>Roseomonadaceae</taxon>
        <taxon>Roseococcus</taxon>
    </lineage>
</organism>
<dbReference type="Proteomes" id="UP000766336">
    <property type="component" value="Unassembled WGS sequence"/>
</dbReference>
<keyword evidence="2 6" id="KW-0349">Heme</keyword>
<dbReference type="PRINTS" id="PR00604">
    <property type="entry name" value="CYTCHRMECIAB"/>
</dbReference>
<evidence type="ECO:0000259" key="7">
    <source>
        <dbReference type="PROSITE" id="PS51007"/>
    </source>
</evidence>
<evidence type="ECO:0000313" key="8">
    <source>
        <dbReference type="EMBL" id="MBS7810048.1"/>
    </source>
</evidence>
<evidence type="ECO:0000256" key="2">
    <source>
        <dbReference type="ARBA" id="ARBA00022617"/>
    </source>
</evidence>
<dbReference type="SUPFAM" id="SSF46626">
    <property type="entry name" value="Cytochrome c"/>
    <property type="match status" value="1"/>
</dbReference>
<evidence type="ECO:0000256" key="6">
    <source>
        <dbReference type="PROSITE-ProRule" id="PRU00433"/>
    </source>
</evidence>
<proteinExistence type="predicted"/>
<gene>
    <name evidence="8" type="ORF">KHU32_03805</name>
</gene>
<keyword evidence="3 6" id="KW-0479">Metal-binding</keyword>
<dbReference type="Gene3D" id="1.10.760.10">
    <property type="entry name" value="Cytochrome c-like domain"/>
    <property type="match status" value="1"/>
</dbReference>
<dbReference type="PANTHER" id="PTHR11961">
    <property type="entry name" value="CYTOCHROME C"/>
    <property type="match status" value="1"/>
</dbReference>
<dbReference type="PROSITE" id="PS51007">
    <property type="entry name" value="CYTC"/>
    <property type="match status" value="1"/>
</dbReference>
<keyword evidence="9" id="KW-1185">Reference proteome</keyword>
<feature type="domain" description="Cytochrome c" evidence="7">
    <location>
        <begin position="68"/>
        <end position="170"/>
    </location>
</feature>
<keyword evidence="4" id="KW-0249">Electron transport</keyword>
<keyword evidence="1" id="KW-0813">Transport</keyword>